<dbReference type="PATRIC" id="fig|190192.8.peg.769"/>
<evidence type="ECO:0000313" key="3">
    <source>
        <dbReference type="EMBL" id="AAM01943.1"/>
    </source>
</evidence>
<feature type="domain" description="Thiamine pyrophosphate enzyme TPP-binding" evidence="2">
    <location>
        <begin position="56"/>
        <end position="203"/>
    </location>
</feature>
<sequence length="271" mass="30022">MTVVDWKELVRWDRMPHILCPGCGNGTILNALVRVLAEKFEEGELDPDKTVLVSGIGCSSRLPGYVKLDSLHTTHGRPLAFATGIKLANPDLEVIVITGDGDAAAIGGNHLIHAARRNLDVTVICANNYIYGMTGGQVSPTTPRGAKSTTTPYGNPEPPFDLCELVMGAGAPHVERWTTAHPAQLKAAIARALEREGFSFIDVLCQCPTNYGRRNDMRDPREMVEWLRENTSTREEEGKIRIGILRDEEREPFHKRMYDMIEEVRTGEEGD</sequence>
<dbReference type="GeneID" id="1476830"/>
<dbReference type="STRING" id="190192.MK0729"/>
<reference evidence="3 4" key="1">
    <citation type="journal article" date="2002" name="Proc. Natl. Acad. Sci. U.S.A.">
        <title>The complete genome of hyperthermophile Methanopyrus kandleri AV19 and monophyly of archaeal methanogens.</title>
        <authorList>
            <person name="Slesarev A.I."/>
            <person name="Mezhevaya K.V."/>
            <person name="Makarova K.S."/>
            <person name="Polushin N.N."/>
            <person name="Shcherbinina O.V."/>
            <person name="Shakhova V.V."/>
            <person name="Belova G.I."/>
            <person name="Aravind L."/>
            <person name="Natale D.A."/>
            <person name="Rogozin I.B."/>
            <person name="Tatusov R.L."/>
            <person name="Wolf Y.I."/>
            <person name="Stetter K.O."/>
            <person name="Malykh A.G."/>
            <person name="Koonin E.V."/>
            <person name="Kozyavkin S.A."/>
        </authorList>
    </citation>
    <scope>NUCLEOTIDE SEQUENCE [LARGE SCALE GENOMIC DNA]</scope>
    <source>
        <strain evidence="4">AV19 / DSM 6324 / JCM 9639 / NBRC 100938</strain>
    </source>
</reference>
<dbReference type="EMBL" id="AE009439">
    <property type="protein sequence ID" value="AAM01943.1"/>
    <property type="molecule type" value="Genomic_DNA"/>
</dbReference>
<dbReference type="Pfam" id="PF02775">
    <property type="entry name" value="TPP_enzyme_C"/>
    <property type="match status" value="1"/>
</dbReference>
<dbReference type="CDD" id="cd03375">
    <property type="entry name" value="TPP_OGFOR"/>
    <property type="match status" value="1"/>
</dbReference>
<dbReference type="GO" id="GO:0006082">
    <property type="term" value="P:organic acid metabolic process"/>
    <property type="evidence" value="ECO:0007669"/>
    <property type="project" value="UniProtKB-ARBA"/>
</dbReference>
<evidence type="ECO:0000259" key="2">
    <source>
        <dbReference type="Pfam" id="PF02775"/>
    </source>
</evidence>
<evidence type="ECO:0000256" key="1">
    <source>
        <dbReference type="ARBA" id="ARBA00023002"/>
    </source>
</evidence>
<dbReference type="FunCoup" id="Q8TXE5">
    <property type="interactions" value="66"/>
</dbReference>
<dbReference type="KEGG" id="mka:MK0729"/>
<proteinExistence type="predicted"/>
<gene>
    <name evidence="3" type="primary">porB_2</name>
    <name evidence="3" type="ordered locus">MK0729</name>
</gene>
<name>Q8TXE5_METKA</name>
<dbReference type="GO" id="GO:0016625">
    <property type="term" value="F:oxidoreductase activity, acting on the aldehyde or oxo group of donors, iron-sulfur protein as acceptor"/>
    <property type="evidence" value="ECO:0007669"/>
    <property type="project" value="UniProtKB-ARBA"/>
</dbReference>
<dbReference type="HOGENOM" id="CLU_048564_2_0_2"/>
<dbReference type="Gene3D" id="3.40.50.970">
    <property type="match status" value="1"/>
</dbReference>
<keyword evidence="4" id="KW-1185">Reference proteome</keyword>
<dbReference type="Proteomes" id="UP000001826">
    <property type="component" value="Chromosome"/>
</dbReference>
<evidence type="ECO:0000313" key="4">
    <source>
        <dbReference type="Proteomes" id="UP000001826"/>
    </source>
</evidence>
<keyword evidence="1" id="KW-0560">Oxidoreductase</keyword>
<dbReference type="GO" id="GO:0045333">
    <property type="term" value="P:cellular respiration"/>
    <property type="evidence" value="ECO:0007669"/>
    <property type="project" value="UniProtKB-ARBA"/>
</dbReference>
<dbReference type="SUPFAM" id="SSF52518">
    <property type="entry name" value="Thiamin diphosphate-binding fold (THDP-binding)"/>
    <property type="match status" value="1"/>
</dbReference>
<dbReference type="InterPro" id="IPR011766">
    <property type="entry name" value="TPP_enzyme_TPP-bd"/>
</dbReference>
<dbReference type="InterPro" id="IPR051457">
    <property type="entry name" value="2-oxoacid:Fd_oxidoreductase"/>
</dbReference>
<dbReference type="PaxDb" id="190192-MK0729"/>
<dbReference type="EnsemblBacteria" id="AAM01943">
    <property type="protein sequence ID" value="AAM01943"/>
    <property type="gene ID" value="MK0729"/>
</dbReference>
<accession>Q8TXE5</accession>
<dbReference type="PANTHER" id="PTHR48084">
    <property type="entry name" value="2-OXOGLUTARATE OXIDOREDUCTASE SUBUNIT KORB-RELATED"/>
    <property type="match status" value="1"/>
</dbReference>
<keyword evidence="3" id="KW-0670">Pyruvate</keyword>
<organism evidence="3 4">
    <name type="scientific">Methanopyrus kandleri (strain AV19 / DSM 6324 / JCM 9639 / NBRC 100938)</name>
    <dbReference type="NCBI Taxonomy" id="190192"/>
    <lineage>
        <taxon>Archaea</taxon>
        <taxon>Methanobacteriati</taxon>
        <taxon>Methanobacteriota</taxon>
        <taxon>Methanomada group</taxon>
        <taxon>Methanopyri</taxon>
        <taxon>Methanopyrales</taxon>
        <taxon>Methanopyraceae</taxon>
        <taxon>Methanopyrus</taxon>
    </lineage>
</organism>
<protein>
    <submittedName>
        <fullName evidence="3">Pyruvate:ferredoxin oxidoreductase, beta subunit</fullName>
    </submittedName>
</protein>
<dbReference type="GO" id="GO:0044272">
    <property type="term" value="P:sulfur compound biosynthetic process"/>
    <property type="evidence" value="ECO:0007669"/>
    <property type="project" value="UniProtKB-ARBA"/>
</dbReference>
<dbReference type="GO" id="GO:0030976">
    <property type="term" value="F:thiamine pyrophosphate binding"/>
    <property type="evidence" value="ECO:0007669"/>
    <property type="project" value="InterPro"/>
</dbReference>
<dbReference type="AlphaFoldDB" id="Q8TXE5"/>
<dbReference type="InterPro" id="IPR029061">
    <property type="entry name" value="THDP-binding"/>
</dbReference>
<dbReference type="PANTHER" id="PTHR48084:SF1">
    <property type="entry name" value="2-OXOGLUTARATE SYNTHASE SUBUNIT KORB"/>
    <property type="match status" value="1"/>
</dbReference>
<dbReference type="RefSeq" id="WP_011019098.1">
    <property type="nucleotide sequence ID" value="NC_003551.1"/>
</dbReference>
<dbReference type="InParanoid" id="Q8TXE5"/>